<keyword evidence="2" id="KW-0732">Signal</keyword>
<feature type="transmembrane region" description="Helical" evidence="1">
    <location>
        <begin position="255"/>
        <end position="278"/>
    </location>
</feature>
<evidence type="ECO:0000313" key="4">
    <source>
        <dbReference type="Proteomes" id="UP000308768"/>
    </source>
</evidence>
<evidence type="ECO:0008006" key="5">
    <source>
        <dbReference type="Google" id="ProtNLM"/>
    </source>
</evidence>
<dbReference type="EMBL" id="NAJN01000468">
    <property type="protein sequence ID" value="TKA72866.1"/>
    <property type="molecule type" value="Genomic_DNA"/>
</dbReference>
<reference evidence="3 4" key="1">
    <citation type="submission" date="2017-03" db="EMBL/GenBank/DDBJ databases">
        <title>Genomes of endolithic fungi from Antarctica.</title>
        <authorList>
            <person name="Coleine C."/>
            <person name="Masonjones S."/>
            <person name="Stajich J.E."/>
        </authorList>
    </citation>
    <scope>NUCLEOTIDE SEQUENCE [LARGE SCALE GENOMIC DNA]</scope>
    <source>
        <strain evidence="3 4">CCFEE 5187</strain>
    </source>
</reference>
<dbReference type="OrthoDB" id="72269at2759"/>
<feature type="transmembrane region" description="Helical" evidence="1">
    <location>
        <begin position="359"/>
        <end position="380"/>
    </location>
</feature>
<feature type="transmembrane region" description="Helical" evidence="1">
    <location>
        <begin position="176"/>
        <end position="194"/>
    </location>
</feature>
<feature type="signal peptide" evidence="2">
    <location>
        <begin position="1"/>
        <end position="23"/>
    </location>
</feature>
<organism evidence="3 4">
    <name type="scientific">Cryomyces minteri</name>
    <dbReference type="NCBI Taxonomy" id="331657"/>
    <lineage>
        <taxon>Eukaryota</taxon>
        <taxon>Fungi</taxon>
        <taxon>Dikarya</taxon>
        <taxon>Ascomycota</taxon>
        <taxon>Pezizomycotina</taxon>
        <taxon>Dothideomycetes</taxon>
        <taxon>Dothideomycetes incertae sedis</taxon>
        <taxon>Cryomyces</taxon>
    </lineage>
</organism>
<keyword evidence="1" id="KW-1133">Transmembrane helix</keyword>
<name>A0A4U0XAX0_9PEZI</name>
<dbReference type="Proteomes" id="UP000308768">
    <property type="component" value="Unassembled WGS sequence"/>
</dbReference>
<comment type="caution">
    <text evidence="3">The sequence shown here is derived from an EMBL/GenBank/DDBJ whole genome shotgun (WGS) entry which is preliminary data.</text>
</comment>
<accession>A0A4U0XAX0</accession>
<sequence>MMPSSAATPSILLVLLAIIGALGTWELAMKNGQLSLIESALTASTPLLPGSNVPMKTHWSGIRAVDRQLTLLNTFFWPVVDGSNLAASLQAIKFAGEFTGIWVLLEIEGFRVGNRLRLISFTTTINLLFQNIAIGILLPLYCALHLLTSPTVYLNPRYSSSLRQTALLVHPTELHILPYSVVIGILIPTLFAALPSPAIVSHTTHQAALVLWQLFPLWAGLSQLLLSMRLTKDTKMAYQSSTERNGRVLKGLERVYGFAFAIAAVTHIAPLAISLIAAMKPDALPGKYAAYADAVHPANAFLPSRFWGHVKMVDSIGEGSLEFLKWDELVSTTSILVWACALSWQAAAEHSIQSLAVMVAKTLLLLVFAGPVGAAILLVAERDEAVLSAAEEAEMKKHE</sequence>
<feature type="transmembrane region" description="Helical" evidence="1">
    <location>
        <begin position="132"/>
        <end position="155"/>
    </location>
</feature>
<gene>
    <name evidence="3" type="ORF">B0A49_07599</name>
</gene>
<dbReference type="AlphaFoldDB" id="A0A4U0XAX0"/>
<keyword evidence="1" id="KW-0812">Transmembrane</keyword>
<feature type="chain" id="PRO_5020764798" description="CSC1/OSCA1-like 7TM region domain-containing protein" evidence="2">
    <location>
        <begin position="24"/>
        <end position="399"/>
    </location>
</feature>
<keyword evidence="4" id="KW-1185">Reference proteome</keyword>
<keyword evidence="1" id="KW-0472">Membrane</keyword>
<dbReference type="STRING" id="331657.A0A4U0XAX0"/>
<protein>
    <recommendedName>
        <fullName evidence="5">CSC1/OSCA1-like 7TM region domain-containing protein</fullName>
    </recommendedName>
</protein>
<proteinExistence type="predicted"/>
<evidence type="ECO:0000256" key="2">
    <source>
        <dbReference type="SAM" id="SignalP"/>
    </source>
</evidence>
<evidence type="ECO:0000256" key="1">
    <source>
        <dbReference type="SAM" id="Phobius"/>
    </source>
</evidence>
<feature type="transmembrane region" description="Helical" evidence="1">
    <location>
        <begin position="206"/>
        <end position="226"/>
    </location>
</feature>
<evidence type="ECO:0000313" key="3">
    <source>
        <dbReference type="EMBL" id="TKA72866.1"/>
    </source>
</evidence>